<dbReference type="RefSeq" id="WP_133618555.1">
    <property type="nucleotide sequence ID" value="NZ_SOAA01000063.1"/>
</dbReference>
<dbReference type="SMART" id="SM00852">
    <property type="entry name" value="MoCF_biosynth"/>
    <property type="match status" value="1"/>
</dbReference>
<dbReference type="Gene3D" id="3.40.980.10">
    <property type="entry name" value="MoaB/Mog-like domain"/>
    <property type="match status" value="1"/>
</dbReference>
<organism evidence="2 3">
    <name type="scientific">Halanaerobium congolense</name>
    <dbReference type="NCBI Taxonomy" id="54121"/>
    <lineage>
        <taxon>Bacteria</taxon>
        <taxon>Bacillati</taxon>
        <taxon>Bacillota</taxon>
        <taxon>Clostridia</taxon>
        <taxon>Halanaerobiales</taxon>
        <taxon>Halanaerobiaceae</taxon>
        <taxon>Halanaerobium</taxon>
    </lineage>
</organism>
<dbReference type="Proteomes" id="UP000295758">
    <property type="component" value="Unassembled WGS sequence"/>
</dbReference>
<dbReference type="SUPFAM" id="SSF53218">
    <property type="entry name" value="Molybdenum cofactor biosynthesis proteins"/>
    <property type="match status" value="1"/>
</dbReference>
<proteinExistence type="predicted"/>
<sequence>MELNLLNKNELTINNVKLHNANLNDIAKTVSNVLKINREEVLVVDVRENHITLDILKRTISPEQIFGKQSEILDKLSLIDGVQLDEKTEINSQGILGNIALDEKETDQIISTSRKMAKQVQKNLAKKVKVFPTGFELSKNMIEDTNSPYIKRKLSKEGYNVKIGQILDDDINKISGQIRRTINEGYGLIVTTGGVGAEDKDKTIEGISKVAQEIYSPYIVHFEEGKGRHKKDGVRIAVAKIGQTLIVALPGPNDEVKMGLEVLSKELKESNIQLPKLAENIAKKLRKHLRGKMHELH</sequence>
<dbReference type="PANTHER" id="PTHR13939:SF0">
    <property type="entry name" value="NMN AMIDOHYDROLASE-LIKE PROTEIN YFAY"/>
    <property type="match status" value="1"/>
</dbReference>
<evidence type="ECO:0000259" key="1">
    <source>
        <dbReference type="SMART" id="SM00852"/>
    </source>
</evidence>
<evidence type="ECO:0000313" key="2">
    <source>
        <dbReference type="EMBL" id="TDS24885.1"/>
    </source>
</evidence>
<dbReference type="Pfam" id="PF00994">
    <property type="entry name" value="MoCF_biosynth"/>
    <property type="match status" value="1"/>
</dbReference>
<accession>A0A4R7DUX1</accession>
<gene>
    <name evidence="2" type="ORF">BY453_1633</name>
</gene>
<comment type="caution">
    <text evidence="2">The sequence shown here is derived from an EMBL/GenBank/DDBJ whole genome shotgun (WGS) entry which is preliminary data.</text>
</comment>
<dbReference type="InterPro" id="IPR050101">
    <property type="entry name" value="CinA"/>
</dbReference>
<dbReference type="EMBL" id="SOAA01000063">
    <property type="protein sequence ID" value="TDS24885.1"/>
    <property type="molecule type" value="Genomic_DNA"/>
</dbReference>
<dbReference type="InterPro" id="IPR001453">
    <property type="entry name" value="MoaB/Mog_dom"/>
</dbReference>
<feature type="domain" description="MoaB/Mog" evidence="1">
    <location>
        <begin position="129"/>
        <end position="270"/>
    </location>
</feature>
<reference evidence="2 3" key="1">
    <citation type="submission" date="2019-03" db="EMBL/GenBank/DDBJ databases">
        <title>Deep subsurface shale carbon reservoir microbial communities from Ohio and West Virginia, USA.</title>
        <authorList>
            <person name="Wrighton K."/>
        </authorList>
    </citation>
    <scope>NUCLEOTIDE SEQUENCE [LARGE SCALE GENOMIC DNA]</scope>
    <source>
        <strain evidence="2 3">UTICA-S4D12</strain>
    </source>
</reference>
<name>A0A4R7DUX1_9FIRM</name>
<dbReference type="PANTHER" id="PTHR13939">
    <property type="entry name" value="NICOTINAMIDE-NUCLEOTIDE AMIDOHYDROLASE PNCC"/>
    <property type="match status" value="1"/>
</dbReference>
<evidence type="ECO:0000313" key="3">
    <source>
        <dbReference type="Proteomes" id="UP000295758"/>
    </source>
</evidence>
<protein>
    <submittedName>
        <fullName evidence="2">Molybdenum cofactor synthesis domain-containing protein</fullName>
    </submittedName>
</protein>
<dbReference type="InterPro" id="IPR036425">
    <property type="entry name" value="MoaB/Mog-like_dom_sf"/>
</dbReference>
<dbReference type="AlphaFoldDB" id="A0A4R7DUX1"/>